<sequence>MSSDKNKQKKHRHFWSGFGVFVVVLALVAFAGVQLERHIIANKAASIVAKAAPVTKAGKLADVKLAPSTPNEIADRLNSGKETLISASNGLIDDATANVNGSTVTYDVSSSKLSPLLVSTAMTTNGDQVQQMADKLLTSMKDAGTSNPKVVINVTDTNGNVIKSLTYTN</sequence>
<keyword evidence="1" id="KW-1133">Transmembrane helix</keyword>
<feature type="transmembrane region" description="Helical" evidence="1">
    <location>
        <begin position="12"/>
        <end position="33"/>
    </location>
</feature>
<keyword evidence="1" id="KW-0812">Transmembrane</keyword>
<evidence type="ECO:0000313" key="2">
    <source>
        <dbReference type="EMBL" id="GAK30942.1"/>
    </source>
</evidence>
<dbReference type="AlphaFoldDB" id="A0A069CU68"/>
<evidence type="ECO:0000256" key="1">
    <source>
        <dbReference type="SAM" id="Phobius"/>
    </source>
</evidence>
<dbReference type="OrthoDB" id="2242412at2"/>
<dbReference type="EMBL" id="DF820489">
    <property type="protein sequence ID" value="GAK30942.1"/>
    <property type="molecule type" value="Genomic_DNA"/>
</dbReference>
<dbReference type="eggNOG" id="ENOG50347YN">
    <property type="taxonomic scope" value="Bacteria"/>
</dbReference>
<organism evidence="2 3">
    <name type="scientific">Weissella oryzae (strain DSM 25784 / JCM 18191 / LMG 30913 / SG25)</name>
    <dbReference type="NCBI Taxonomy" id="1329250"/>
    <lineage>
        <taxon>Bacteria</taxon>
        <taxon>Bacillati</taxon>
        <taxon>Bacillota</taxon>
        <taxon>Bacilli</taxon>
        <taxon>Lactobacillales</taxon>
        <taxon>Lactobacillaceae</taxon>
        <taxon>Weissella</taxon>
    </lineage>
</organism>
<keyword evidence="3" id="KW-1185">Reference proteome</keyword>
<gene>
    <name evidence="2" type="ORF">WOSG25_060620</name>
</gene>
<accession>A0A069CU68</accession>
<reference evidence="3" key="1">
    <citation type="journal article" date="2014" name="Genome Announc.">
        <title>Draft genome sequence of Weissella oryzae SG25T, isolated from fermented rice grains.</title>
        <authorList>
            <person name="Tanizawa Y."/>
            <person name="Fujisawa T."/>
            <person name="Mochizuki T."/>
            <person name="Kaminuma E."/>
            <person name="Suzuki Y."/>
            <person name="Nakamura Y."/>
            <person name="Tohno M."/>
        </authorList>
    </citation>
    <scope>NUCLEOTIDE SEQUENCE [LARGE SCALE GENOMIC DNA]</scope>
    <source>
        <strain evidence="3">DSM 25784 / JCM 18191 / LMG 30913 / SG25</strain>
    </source>
</reference>
<protein>
    <submittedName>
        <fullName evidence="2">Uncharacterized protein</fullName>
    </submittedName>
</protein>
<dbReference type="RefSeq" id="WP_052348542.1">
    <property type="nucleotide sequence ID" value="NZ_DF820489.1"/>
</dbReference>
<proteinExistence type="predicted"/>
<name>A0A069CU68_WEIOS</name>
<evidence type="ECO:0000313" key="3">
    <source>
        <dbReference type="Proteomes" id="UP000030643"/>
    </source>
</evidence>
<dbReference type="Proteomes" id="UP000030643">
    <property type="component" value="Unassembled WGS sequence"/>
</dbReference>
<dbReference type="STRING" id="1329250.WOSG25_060620"/>
<keyword evidence="1" id="KW-0472">Membrane</keyword>